<comment type="caution">
    <text evidence="2">The sequence shown here is derived from an EMBL/GenBank/DDBJ whole genome shotgun (WGS) entry which is preliminary data.</text>
</comment>
<sequence>MPNVILALGAEQRLPSAARGLAFSKSKNTDKTRWACHKNVLSGASPYFGAMFQSEFRESGATIVFLPRGIFTAEALDGVLHYMYTNEIDTHIPGSTDEITTLPALELLQNIYSAGDYLGMTTLCDSAADRIAALAHRWNCHCDNCLYTVPRLLAFTSSRSQNGDDEKMTQMTESAIAILTSNPAKTLQSFWTSQELAQFINDFPETGRSLSQQVLLRINKSNAIESLYACFQATKTLSQKDADRTWGKVLIDTLSMAQSRATQTMAIHFNFYCSQYPTLLSCIDGIKYSFEFLEHILQQTLTEQMDCHNAALFYQGIVRHLMCRHAVQHCEKVRLILQEAKASVLEFISLHVDEMRENGDFETCDKNVIGLLAQGK</sequence>
<dbReference type="Gene3D" id="3.30.710.10">
    <property type="entry name" value="Potassium Channel Kv1.1, Chain A"/>
    <property type="match status" value="1"/>
</dbReference>
<dbReference type="AlphaFoldDB" id="A0A8H7ELX4"/>
<gene>
    <name evidence="2" type="ORF">EC973_005748</name>
</gene>
<dbReference type="PANTHER" id="PTHR24413">
    <property type="entry name" value="SPECKLE-TYPE POZ PROTEIN"/>
    <property type="match status" value="1"/>
</dbReference>
<dbReference type="Proteomes" id="UP000605846">
    <property type="component" value="Unassembled WGS sequence"/>
</dbReference>
<protein>
    <recommendedName>
        <fullName evidence="1">BTB domain-containing protein</fullName>
    </recommendedName>
</protein>
<proteinExistence type="predicted"/>
<evidence type="ECO:0000313" key="3">
    <source>
        <dbReference type="Proteomes" id="UP000605846"/>
    </source>
</evidence>
<evidence type="ECO:0000313" key="2">
    <source>
        <dbReference type="EMBL" id="KAF7720939.1"/>
    </source>
</evidence>
<dbReference type="InterPro" id="IPR011333">
    <property type="entry name" value="SKP1/BTB/POZ_sf"/>
</dbReference>
<dbReference type="PROSITE" id="PS50097">
    <property type="entry name" value="BTB"/>
    <property type="match status" value="1"/>
</dbReference>
<dbReference type="SUPFAM" id="SSF54695">
    <property type="entry name" value="POZ domain"/>
    <property type="match status" value="1"/>
</dbReference>
<dbReference type="Pfam" id="PF00651">
    <property type="entry name" value="BTB"/>
    <property type="match status" value="1"/>
</dbReference>
<dbReference type="InterPro" id="IPR000210">
    <property type="entry name" value="BTB/POZ_dom"/>
</dbReference>
<name>A0A8H7ELX4_9FUNG</name>
<evidence type="ECO:0000259" key="1">
    <source>
        <dbReference type="PROSITE" id="PS50097"/>
    </source>
</evidence>
<accession>A0A8H7ELX4</accession>
<dbReference type="EMBL" id="JABAYA010000331">
    <property type="protein sequence ID" value="KAF7720939.1"/>
    <property type="molecule type" value="Genomic_DNA"/>
</dbReference>
<keyword evidence="3" id="KW-1185">Reference proteome</keyword>
<dbReference type="SMART" id="SM00225">
    <property type="entry name" value="BTB"/>
    <property type="match status" value="1"/>
</dbReference>
<dbReference type="OrthoDB" id="2130750at2759"/>
<organism evidence="2 3">
    <name type="scientific">Apophysomyces ossiformis</name>
    <dbReference type="NCBI Taxonomy" id="679940"/>
    <lineage>
        <taxon>Eukaryota</taxon>
        <taxon>Fungi</taxon>
        <taxon>Fungi incertae sedis</taxon>
        <taxon>Mucoromycota</taxon>
        <taxon>Mucoromycotina</taxon>
        <taxon>Mucoromycetes</taxon>
        <taxon>Mucorales</taxon>
        <taxon>Mucorineae</taxon>
        <taxon>Mucoraceae</taxon>
        <taxon>Apophysomyces</taxon>
    </lineage>
</organism>
<reference evidence="2" key="1">
    <citation type="submission" date="2020-01" db="EMBL/GenBank/DDBJ databases">
        <title>Genome Sequencing of Three Apophysomyces-Like Fungal Strains Confirms a Novel Fungal Genus in the Mucoromycota with divergent Burkholderia-like Endosymbiotic Bacteria.</title>
        <authorList>
            <person name="Stajich J.E."/>
            <person name="Macias A.M."/>
            <person name="Carter-House D."/>
            <person name="Lovett B."/>
            <person name="Kasson L.R."/>
            <person name="Berry K."/>
            <person name="Grigoriev I."/>
            <person name="Chang Y."/>
            <person name="Spatafora J."/>
            <person name="Kasson M.T."/>
        </authorList>
    </citation>
    <scope>NUCLEOTIDE SEQUENCE</scope>
    <source>
        <strain evidence="2">NRRL A-21654</strain>
    </source>
</reference>
<dbReference type="CDD" id="cd18186">
    <property type="entry name" value="BTB_POZ_ZBTB_KLHL-like"/>
    <property type="match status" value="1"/>
</dbReference>
<feature type="domain" description="BTB" evidence="1">
    <location>
        <begin position="2"/>
        <end position="92"/>
    </location>
</feature>